<evidence type="ECO:0000256" key="1">
    <source>
        <dbReference type="HAMAP-Rule" id="MF_01411"/>
    </source>
</evidence>
<dbReference type="InterPro" id="IPR050218">
    <property type="entry name" value="LptD"/>
</dbReference>
<dbReference type="PATRIC" id="fig|1610491.3.peg.2915"/>
<keyword evidence="1" id="KW-0732">Signal</keyword>
<dbReference type="GO" id="GO:0009279">
    <property type="term" value="C:cell outer membrane"/>
    <property type="evidence" value="ECO:0007669"/>
    <property type="project" value="UniProtKB-SubCell"/>
</dbReference>
<feature type="signal peptide" evidence="1">
    <location>
        <begin position="1"/>
        <end position="34"/>
    </location>
</feature>
<feature type="compositionally biased region" description="Basic and acidic residues" evidence="2">
    <location>
        <begin position="62"/>
        <end position="73"/>
    </location>
</feature>
<dbReference type="STRING" id="1610491.AAV94_13740"/>
<comment type="function">
    <text evidence="1">Together with LptE, is involved in the assembly of lipopolysaccharide (LPS) at the surface of the outer membrane.</text>
</comment>
<feature type="chain" id="PRO_5008996756" description="LPS-assembly protein LptD" evidence="1">
    <location>
        <begin position="35"/>
        <end position="799"/>
    </location>
</feature>
<comment type="caution">
    <text evidence="1">Lacks conserved residue(s) required for the propagation of feature annotation.</text>
</comment>
<reference evidence="4 5" key="1">
    <citation type="submission" date="2015-05" db="EMBL/GenBank/DDBJ databases">
        <title>Draft genome sequence of Lampropedia sp. CT6, isolated from the microbial mat of a hot water spring, located at Manikaran, India.</title>
        <authorList>
            <person name="Tripathi C."/>
            <person name="Rani P."/>
            <person name="Mahato N.K."/>
            <person name="Lal R."/>
        </authorList>
    </citation>
    <scope>NUCLEOTIDE SEQUENCE [LARGE SCALE GENOMIC DNA]</scope>
    <source>
        <strain evidence="4 5">CT6</strain>
    </source>
</reference>
<dbReference type="GO" id="GO:0015920">
    <property type="term" value="P:lipopolysaccharide transport"/>
    <property type="evidence" value="ECO:0007669"/>
    <property type="project" value="InterPro"/>
</dbReference>
<feature type="domain" description="LptD C-terminal" evidence="3">
    <location>
        <begin position="321"/>
        <end position="688"/>
    </location>
</feature>
<organism evidence="4 5">
    <name type="scientific">Lampropedia cohaerens</name>
    <dbReference type="NCBI Taxonomy" id="1610491"/>
    <lineage>
        <taxon>Bacteria</taxon>
        <taxon>Pseudomonadati</taxon>
        <taxon>Pseudomonadota</taxon>
        <taxon>Betaproteobacteria</taxon>
        <taxon>Burkholderiales</taxon>
        <taxon>Comamonadaceae</taxon>
        <taxon>Lampropedia</taxon>
    </lineage>
</organism>
<sequence length="799" mass="90871" precursor="true">MVVVLFPPQSHRRKSLRAALLTGAALAAAWPVLAQPAGAQDATAPRGQGSWVGPQLRSTPTLEERVPTQQAERRPVYLSGDRMEGQQDEQVRLQGDALLRRADTAVRADELRYDPSTRQASALGNVRVDTTTGRFHGRRLQLNVDTYEGYFDDVRYRLFENQAHGQAERADFIDRDRYVVHEADYTTCQRAAHDPDWRPAWRIHARELTIDRAADEGVARGATLQFMGVPVLPVPYLSFPLSDRRKTGFLPPTVGLDSVSGLQYEQPFYWNIAPNRDATLTTSLMARRGVNLGGEFRYLEPSFSGEIAGRYMPADRLRDRDRWSTAIRHRQLVASPVGDVRVDLDLNRVSDDDYWRDFPRSSYGLAERLLPSELNARWQQGDWQLHMRSLKWQTLQDVDSIILPPYDMLPQLNLRYTPWNVGGGLEVSAEFDTTRFRADRAFAAQLIDGDRSYARFNLSRPWIAPYGFFTPSVQLHASHYRFDRPLADGSTSHSRVVPTYSLDGGLVFERETALLGRNLLQTLEPRAFYTYTPYRDQSHLPAYDTAELDFTFASIYSPDAYVGNDRFADNNLLTLGLTSRLLSADDGAELVRASVAQRMRFKDQRVTLRGEPPYEKGWSDILLGGSVNWTPRWATSGILQYDFDQRRSVRYTLTGHYRPGEYRVLSAGYRMKRDSSKQVELGWQWPLASLFGGDTAGDARGRWYTVGRLNYSMRDSKLVDTIVGMEYNGCCWVGRIVVERLQNSWQSANTRILFQLELAGLSRINIGANPLGSLRNNVPYYQEVRPQQPAPSSRFSAYD</sequence>
<comment type="subcellular location">
    <subcellularLocation>
        <location evidence="1">Cell outer membrane</location>
    </subcellularLocation>
</comment>
<dbReference type="GO" id="GO:1990351">
    <property type="term" value="C:transporter complex"/>
    <property type="evidence" value="ECO:0007669"/>
    <property type="project" value="TreeGrafter"/>
</dbReference>
<dbReference type="HAMAP" id="MF_01411">
    <property type="entry name" value="LPS_assembly_LptD"/>
    <property type="match status" value="1"/>
</dbReference>
<comment type="subunit">
    <text evidence="1">Component of the lipopolysaccharide transport and assembly complex. Interacts with LptE and LptA.</text>
</comment>
<keyword evidence="1" id="KW-0472">Membrane</keyword>
<dbReference type="Pfam" id="PF04453">
    <property type="entry name" value="LptD"/>
    <property type="match status" value="1"/>
</dbReference>
<comment type="caution">
    <text evidence="4">The sequence shown here is derived from an EMBL/GenBank/DDBJ whole genome shotgun (WGS) entry which is preliminary data.</text>
</comment>
<proteinExistence type="inferred from homology"/>
<dbReference type="EMBL" id="LBNQ01000041">
    <property type="protein sequence ID" value="KKW66890.1"/>
    <property type="molecule type" value="Genomic_DNA"/>
</dbReference>
<evidence type="ECO:0000256" key="2">
    <source>
        <dbReference type="SAM" id="MobiDB-lite"/>
    </source>
</evidence>
<dbReference type="OrthoDB" id="9760225at2"/>
<evidence type="ECO:0000313" key="4">
    <source>
        <dbReference type="EMBL" id="KKW66890.1"/>
    </source>
</evidence>
<dbReference type="AlphaFoldDB" id="A0A0U1PWL6"/>
<evidence type="ECO:0000313" key="5">
    <source>
        <dbReference type="Proteomes" id="UP000050580"/>
    </source>
</evidence>
<keyword evidence="1" id="KW-0998">Cell outer membrane</keyword>
<dbReference type="PANTHER" id="PTHR30189">
    <property type="entry name" value="LPS-ASSEMBLY PROTEIN"/>
    <property type="match status" value="1"/>
</dbReference>
<name>A0A0U1PWL6_9BURK</name>
<comment type="similarity">
    <text evidence="1">Belongs to the LptD family.</text>
</comment>
<dbReference type="Proteomes" id="UP000050580">
    <property type="component" value="Unassembled WGS sequence"/>
</dbReference>
<evidence type="ECO:0000259" key="3">
    <source>
        <dbReference type="Pfam" id="PF04453"/>
    </source>
</evidence>
<keyword evidence="5" id="KW-1185">Reference proteome</keyword>
<gene>
    <name evidence="1" type="primary">lptD</name>
    <name evidence="4" type="ORF">AAV94_13740</name>
</gene>
<protein>
    <recommendedName>
        <fullName evidence="1">LPS-assembly protein LptD</fullName>
    </recommendedName>
</protein>
<dbReference type="GO" id="GO:0043165">
    <property type="term" value="P:Gram-negative-bacterium-type cell outer membrane assembly"/>
    <property type="evidence" value="ECO:0007669"/>
    <property type="project" value="UniProtKB-UniRule"/>
</dbReference>
<dbReference type="InterPro" id="IPR007543">
    <property type="entry name" value="LptD_C"/>
</dbReference>
<accession>A0A0U1PWL6</accession>
<dbReference type="PANTHER" id="PTHR30189:SF1">
    <property type="entry name" value="LPS-ASSEMBLY PROTEIN LPTD"/>
    <property type="match status" value="1"/>
</dbReference>
<dbReference type="InterPro" id="IPR020889">
    <property type="entry name" value="LipoPS_assembly_LptD"/>
</dbReference>
<feature type="region of interest" description="Disordered" evidence="2">
    <location>
        <begin position="40"/>
        <end position="73"/>
    </location>
</feature>